<reference evidence="3 4" key="1">
    <citation type="submission" date="2018-08" db="EMBL/GenBank/DDBJ databases">
        <title>Microbacterium lemovicicum sp. nov., a bacterium isolated from a natural uranium-rich soil.</title>
        <authorList>
            <person name="ORTET P."/>
        </authorList>
    </citation>
    <scope>NUCLEOTIDE SEQUENCE [LARGE SCALE GENOMIC DNA]</scope>
    <source>
        <strain evidence="3 4">Viu22</strain>
    </source>
</reference>
<name>A0A3S9W828_9MICO</name>
<dbReference type="InterPro" id="IPR016130">
    <property type="entry name" value="Tyr_Pase_AS"/>
</dbReference>
<keyword evidence="3" id="KW-0378">Hydrolase</keyword>
<keyword evidence="4" id="KW-1185">Reference proteome</keyword>
<dbReference type="RefSeq" id="WP_127094968.1">
    <property type="nucleotide sequence ID" value="NZ_CP031423.1"/>
</dbReference>
<organism evidence="3 4">
    <name type="scientific">Microbacterium lemovicicum</name>
    <dbReference type="NCBI Taxonomy" id="1072463"/>
    <lineage>
        <taxon>Bacteria</taxon>
        <taxon>Bacillati</taxon>
        <taxon>Actinomycetota</taxon>
        <taxon>Actinomycetes</taxon>
        <taxon>Micrococcales</taxon>
        <taxon>Microbacteriaceae</taxon>
        <taxon>Microbacterium</taxon>
    </lineage>
</organism>
<sequence length="239" mass="26359">MTDQTLVPGAMNFRDVGGLPAGEGRTRSGVLYRSGNLAALEEPGTAAFRELGVRRIIDLRDDEEVERSPSRVDGMDLQMQRVPLYLGSISSFFQKDASLTQFYREIVEDSADQVVEVVRSVLADQPVLVHCTVGKDRTGVTVALTLLAAGVDQEAVIADYARTESMLPVERNEMIVARLRATFPDSENLVELATRSPAHIMRGLLDDLTARYGGPVEYLRAKGLRDDEIADLRRVLIEP</sequence>
<evidence type="ECO:0000256" key="1">
    <source>
        <dbReference type="ARBA" id="ARBA00009580"/>
    </source>
</evidence>
<dbReference type="EC" id="3.1.3.48" evidence="3"/>
<evidence type="ECO:0000259" key="2">
    <source>
        <dbReference type="PROSITE" id="PS50056"/>
    </source>
</evidence>
<dbReference type="PROSITE" id="PS00383">
    <property type="entry name" value="TYR_PHOSPHATASE_1"/>
    <property type="match status" value="1"/>
</dbReference>
<comment type="similarity">
    <text evidence="1">Belongs to the protein-tyrosine phosphatase family.</text>
</comment>
<dbReference type="InterPro" id="IPR029021">
    <property type="entry name" value="Prot-tyrosine_phosphatase-like"/>
</dbReference>
<protein>
    <submittedName>
        <fullName evidence="3">Tyrosine-protein phosphatase</fullName>
        <ecNumber evidence="3">3.1.3.48</ecNumber>
    </submittedName>
</protein>
<feature type="domain" description="Tyrosine specific protein phosphatases" evidence="2">
    <location>
        <begin position="112"/>
        <end position="157"/>
    </location>
</feature>
<dbReference type="InterPro" id="IPR026893">
    <property type="entry name" value="Tyr/Ser_Pase_IphP-type"/>
</dbReference>
<gene>
    <name evidence="3" type="primary">iphP</name>
    <name evidence="3" type="ORF">CVS47_00848</name>
</gene>
<evidence type="ECO:0000313" key="3">
    <source>
        <dbReference type="EMBL" id="AZS36248.1"/>
    </source>
</evidence>
<dbReference type="GO" id="GO:0004725">
    <property type="term" value="F:protein tyrosine phosphatase activity"/>
    <property type="evidence" value="ECO:0007669"/>
    <property type="project" value="UniProtKB-EC"/>
</dbReference>
<proteinExistence type="inferred from homology"/>
<dbReference type="Proteomes" id="UP000276888">
    <property type="component" value="Chromosome"/>
</dbReference>
<dbReference type="PANTHER" id="PTHR31126:SF1">
    <property type="entry name" value="TYROSINE SPECIFIC PROTEIN PHOSPHATASES DOMAIN-CONTAINING PROTEIN"/>
    <property type="match status" value="1"/>
</dbReference>
<dbReference type="SUPFAM" id="SSF52799">
    <property type="entry name" value="(Phosphotyrosine protein) phosphatases II"/>
    <property type="match status" value="1"/>
</dbReference>
<accession>A0A3S9W828</accession>
<dbReference type="OrthoDB" id="1188001at2"/>
<dbReference type="AlphaFoldDB" id="A0A3S9W828"/>
<dbReference type="PROSITE" id="PS50056">
    <property type="entry name" value="TYR_PHOSPHATASE_2"/>
    <property type="match status" value="1"/>
</dbReference>
<evidence type="ECO:0000313" key="4">
    <source>
        <dbReference type="Proteomes" id="UP000276888"/>
    </source>
</evidence>
<dbReference type="Pfam" id="PF13350">
    <property type="entry name" value="Y_phosphatase3"/>
    <property type="match status" value="1"/>
</dbReference>
<dbReference type="KEGG" id="mlv:CVS47_00848"/>
<dbReference type="EMBL" id="CP031423">
    <property type="protein sequence ID" value="AZS36248.1"/>
    <property type="molecule type" value="Genomic_DNA"/>
</dbReference>
<dbReference type="InterPro" id="IPR000387">
    <property type="entry name" value="Tyr_Pase_dom"/>
</dbReference>
<dbReference type="PANTHER" id="PTHR31126">
    <property type="entry name" value="TYROSINE-PROTEIN PHOSPHATASE"/>
    <property type="match status" value="1"/>
</dbReference>
<dbReference type="Gene3D" id="3.90.190.10">
    <property type="entry name" value="Protein tyrosine phosphatase superfamily"/>
    <property type="match status" value="1"/>
</dbReference>